<keyword evidence="2" id="KW-1185">Reference proteome</keyword>
<comment type="caution">
    <text evidence="1">The sequence shown here is derived from an EMBL/GenBank/DDBJ whole genome shotgun (WGS) entry which is preliminary data.</text>
</comment>
<organism evidence="1 2">
    <name type="scientific">Nocardia puris</name>
    <dbReference type="NCBI Taxonomy" id="208602"/>
    <lineage>
        <taxon>Bacteria</taxon>
        <taxon>Bacillati</taxon>
        <taxon>Actinomycetota</taxon>
        <taxon>Actinomycetes</taxon>
        <taxon>Mycobacteriales</taxon>
        <taxon>Nocardiaceae</taxon>
        <taxon>Nocardia</taxon>
    </lineage>
</organism>
<evidence type="ECO:0000313" key="1">
    <source>
        <dbReference type="EMBL" id="RBO85305.1"/>
    </source>
</evidence>
<proteinExistence type="predicted"/>
<evidence type="ECO:0000313" key="2">
    <source>
        <dbReference type="Proteomes" id="UP000252586"/>
    </source>
</evidence>
<dbReference type="EMBL" id="QNRE01000015">
    <property type="protein sequence ID" value="RBO85305.1"/>
    <property type="molecule type" value="Genomic_DNA"/>
</dbReference>
<dbReference type="RefSeq" id="WP_157115830.1">
    <property type="nucleotide sequence ID" value="NZ_QNRE01000015.1"/>
</dbReference>
<protein>
    <submittedName>
        <fullName evidence="1">Uncharacterized protein</fullName>
    </submittedName>
</protein>
<dbReference type="AlphaFoldDB" id="A0A366D5S5"/>
<gene>
    <name evidence="1" type="ORF">DFR74_115153</name>
</gene>
<reference evidence="1 2" key="1">
    <citation type="submission" date="2018-06" db="EMBL/GenBank/DDBJ databases">
        <title>Genomic Encyclopedia of Type Strains, Phase IV (KMG-IV): sequencing the most valuable type-strain genomes for metagenomic binning, comparative biology and taxonomic classification.</title>
        <authorList>
            <person name="Goeker M."/>
        </authorList>
    </citation>
    <scope>NUCLEOTIDE SEQUENCE [LARGE SCALE GENOMIC DNA]</scope>
    <source>
        <strain evidence="1 2">DSM 44599</strain>
    </source>
</reference>
<dbReference type="Proteomes" id="UP000252586">
    <property type="component" value="Unassembled WGS sequence"/>
</dbReference>
<accession>A0A366D5S5</accession>
<sequence>MAELRDWQARLARRAFGEAILFYYLLEEGFPRARPGGDRGALHAWRDELHERGAARLALYVRAEGQGIPVELIRTIDREASHGATNADWLPPGDSPQHPVARCAVDGIAERMWSIVEMSTAAQADHSWFAPGLPADVRHQLRENVTTLRETIVALAYSGQLGAADLAELIPATEDGWELAVRSAVYNFSRTRLRERWRTLSWLDDADEAAVRASAGVRAEDLPTDVLVPSVEELHHLVGRAVATLDLKSLARGAVIPDLTFDPTDAIWPDAGFDMGL</sequence>
<name>A0A366D5S5_9NOCA</name>
<dbReference type="STRING" id="1210090.GCA_001613185_03043"/>